<dbReference type="PROSITE" id="PS51257">
    <property type="entry name" value="PROKAR_LIPOPROTEIN"/>
    <property type="match status" value="1"/>
</dbReference>
<protein>
    <recommendedName>
        <fullName evidence="3">Lipoprotein</fullName>
    </recommendedName>
</protein>
<sequence length="114" mass="13630">MKKLHFLFILIFLLIIFSGCEEKQNKINRYIQNWTGVNGVLEVYAGEKLVKRFIKIDKLSTAVATENTFQRPYRYGYGILDENLNFKKDENEKKVYFEFSDYSTNYIFFENPNN</sequence>
<dbReference type="RefSeq" id="WP_114841877.1">
    <property type="nucleotide sequence ID" value="NZ_CP031219.1"/>
</dbReference>
<dbReference type="Proteomes" id="UP000290092">
    <property type="component" value="Unassembled WGS sequence"/>
</dbReference>
<comment type="caution">
    <text evidence="1">The sequence shown here is derived from an EMBL/GenBank/DDBJ whole genome shotgun (WGS) entry which is preliminary data.</text>
</comment>
<evidence type="ECO:0008006" key="3">
    <source>
        <dbReference type="Google" id="ProtNLM"/>
    </source>
</evidence>
<dbReference type="EMBL" id="NXID01000004">
    <property type="protein sequence ID" value="RXK16707.1"/>
    <property type="molecule type" value="Genomic_DNA"/>
</dbReference>
<organism evidence="1 2">
    <name type="scientific">Malaciobacter mytili LMG 24559</name>
    <dbReference type="NCBI Taxonomy" id="1032238"/>
    <lineage>
        <taxon>Bacteria</taxon>
        <taxon>Pseudomonadati</taxon>
        <taxon>Campylobacterota</taxon>
        <taxon>Epsilonproteobacteria</taxon>
        <taxon>Campylobacterales</taxon>
        <taxon>Arcobacteraceae</taxon>
        <taxon>Malaciobacter</taxon>
    </lineage>
</organism>
<proteinExistence type="predicted"/>
<accession>A0AAX2AJZ2</accession>
<name>A0AAX2AJZ2_9BACT</name>
<keyword evidence="2" id="KW-1185">Reference proteome</keyword>
<dbReference type="KEGG" id="amyt:AMYT_1441"/>
<evidence type="ECO:0000313" key="2">
    <source>
        <dbReference type="Proteomes" id="UP000290092"/>
    </source>
</evidence>
<evidence type="ECO:0000313" key="1">
    <source>
        <dbReference type="EMBL" id="RXK16707.1"/>
    </source>
</evidence>
<dbReference type="AlphaFoldDB" id="A0AAX2AJZ2"/>
<gene>
    <name evidence="1" type="ORF">CP985_01845</name>
</gene>
<reference evidence="1 2" key="1">
    <citation type="submission" date="2017-09" db="EMBL/GenBank/DDBJ databases">
        <title>Genomics of the genus Arcobacter.</title>
        <authorList>
            <person name="Perez-Cataluna A."/>
            <person name="Figueras M.J."/>
            <person name="Salas-Masso N."/>
        </authorList>
    </citation>
    <scope>NUCLEOTIDE SEQUENCE [LARGE SCALE GENOMIC DNA]</scope>
    <source>
        <strain evidence="1 2">CECT 7386</strain>
    </source>
</reference>